<proteinExistence type="predicted"/>
<sequence>MKEAIVQCATPATTADENTLKQRKGILIVKAVQITLPVLLLCSAFPALGSDIAGIPLGSTLAEARAGMSRANSALKFSPLKHTTGKEVGITAKTLDQMPGTGITDPGGPSDGFVALQSDSGKVYFLAREQRLPTGSRIRKDVLESSLKEKFGDSSYPDNNPMLKGRSVSLHQEFDRQGKLYVGPPIGGPCAGIGWDSTAVPGSTITAPRSFPPACGKMVIARGLIQTDGMVPMYSVMILDAKSIFDELNGKAVVTQSEQKRRLEQERAKAVKPQL</sequence>
<dbReference type="AlphaFoldDB" id="A0A4P6L4C3"/>
<evidence type="ECO:0000313" key="1">
    <source>
        <dbReference type="EMBL" id="QBE65672.1"/>
    </source>
</evidence>
<protein>
    <submittedName>
        <fullName evidence="1">Uncharacterized protein</fullName>
    </submittedName>
</protein>
<dbReference type="KEGG" id="plue:EWM63_24030"/>
<dbReference type="OrthoDB" id="7026384at2"/>
<reference evidence="1 2" key="1">
    <citation type="submission" date="2019-02" db="EMBL/GenBank/DDBJ databases">
        <title>Draft Genome Sequences of Six Type Strains of the Genus Massilia.</title>
        <authorList>
            <person name="Miess H."/>
            <person name="Frediansyhah A."/>
            <person name="Gross H."/>
        </authorList>
    </citation>
    <scope>NUCLEOTIDE SEQUENCE [LARGE SCALE GENOMIC DNA]</scope>
    <source>
        <strain evidence="1 2">DSM 17473</strain>
    </source>
</reference>
<dbReference type="EMBL" id="CP035913">
    <property type="protein sequence ID" value="QBE65672.1"/>
    <property type="molecule type" value="Genomic_DNA"/>
</dbReference>
<accession>A0A4P6L4C3</accession>
<keyword evidence="2" id="KW-1185">Reference proteome</keyword>
<dbReference type="Proteomes" id="UP000290637">
    <property type="component" value="Chromosome"/>
</dbReference>
<organism evidence="1 2">
    <name type="scientific">Pseudoduganella lutea</name>
    <dbReference type="NCBI Taxonomy" id="321985"/>
    <lineage>
        <taxon>Bacteria</taxon>
        <taxon>Pseudomonadati</taxon>
        <taxon>Pseudomonadota</taxon>
        <taxon>Betaproteobacteria</taxon>
        <taxon>Burkholderiales</taxon>
        <taxon>Oxalobacteraceae</taxon>
        <taxon>Telluria group</taxon>
        <taxon>Pseudoduganella</taxon>
    </lineage>
</organism>
<evidence type="ECO:0000313" key="2">
    <source>
        <dbReference type="Proteomes" id="UP000290637"/>
    </source>
</evidence>
<name>A0A4P6L4C3_9BURK</name>
<dbReference type="RefSeq" id="WP_130188782.1">
    <property type="nucleotide sequence ID" value="NZ_CP035913.1"/>
</dbReference>
<gene>
    <name evidence="1" type="ORF">EWM63_24030</name>
</gene>